<keyword evidence="4" id="KW-1185">Reference proteome</keyword>
<feature type="compositionally biased region" description="Acidic residues" evidence="1">
    <location>
        <begin position="251"/>
        <end position="264"/>
    </location>
</feature>
<feature type="compositionally biased region" description="Basic and acidic residues" evidence="1">
    <location>
        <begin position="290"/>
        <end position="304"/>
    </location>
</feature>
<proteinExistence type="predicted"/>
<dbReference type="EMBL" id="CP041217">
    <property type="protein sequence ID" value="QDH23906.1"/>
    <property type="molecule type" value="Genomic_DNA"/>
</dbReference>
<feature type="compositionally biased region" description="Basic and acidic residues" evidence="1">
    <location>
        <begin position="55"/>
        <end position="66"/>
    </location>
</feature>
<accession>A0A4Y6V5Q5</accession>
<dbReference type="OrthoDB" id="1906360at2"/>
<dbReference type="Pfam" id="PF05901">
    <property type="entry name" value="Excalibur"/>
    <property type="match status" value="1"/>
</dbReference>
<evidence type="ECO:0000256" key="1">
    <source>
        <dbReference type="SAM" id="MobiDB-lite"/>
    </source>
</evidence>
<feature type="compositionally biased region" description="Pro residues" evidence="1">
    <location>
        <begin position="240"/>
        <end position="250"/>
    </location>
</feature>
<sequence>MILFAWKRFGVVKRTTGVLWAFFILILTIVPKDAPPETVTTNTTPEAAVVQTKTAEPKTEQAKETPKPAATLPAADPVPAIDNDEEYDVVLEFPAARYPQTAAHIAAAIEAGQPAVCTIDRNGADSNRDASLAGLATKAGHDRDEWPMAMCAEGGVGADIAYVELSDNRGSGSWVGSRLRDYEDGTRVLFVLDGTSDAKVVAAEKETPASTPAKEPAKAVTPAPEKKPVVEKAPVVATPAPKPQPKPEPAPEPEPEPVVEEPEVEYTFYENCSAVRAAGADPIYEGEPGYDTHLDRDSDGVGCE</sequence>
<protein>
    <submittedName>
        <fullName evidence="3">DNA-entry nuclease (Competence-specific nuclease)</fullName>
    </submittedName>
</protein>
<name>A0A4Y6V5Q5_SACBS</name>
<reference evidence="3 4" key="1">
    <citation type="submission" date="2019-06" db="EMBL/GenBank/DDBJ databases">
        <title>Saccharibacillus brassicae sp. nov., an endophytic bacterium isolated from Chinese cabbage seeds (Brassica pekinensis).</title>
        <authorList>
            <person name="Jiang L."/>
            <person name="Lee J."/>
            <person name="Kim S.W."/>
        </authorList>
    </citation>
    <scope>NUCLEOTIDE SEQUENCE [LARGE SCALE GENOMIC DNA]</scope>
    <source>
        <strain evidence="4">KCTC 43072 / ATSA2</strain>
    </source>
</reference>
<dbReference type="KEGG" id="saca:FFV09_22775"/>
<feature type="compositionally biased region" description="Low complexity" evidence="1">
    <location>
        <begin position="211"/>
        <end position="223"/>
    </location>
</feature>
<feature type="domain" description="Excalibur calcium-binding" evidence="2">
    <location>
        <begin position="268"/>
        <end position="304"/>
    </location>
</feature>
<feature type="region of interest" description="Disordered" evidence="1">
    <location>
        <begin position="203"/>
        <end position="265"/>
    </location>
</feature>
<dbReference type="AlphaFoldDB" id="A0A4Y6V5Q5"/>
<feature type="region of interest" description="Disordered" evidence="1">
    <location>
        <begin position="50"/>
        <end position="76"/>
    </location>
</feature>
<dbReference type="SMART" id="SM00894">
    <property type="entry name" value="Excalibur"/>
    <property type="match status" value="1"/>
</dbReference>
<organism evidence="3 4">
    <name type="scientific">Saccharibacillus brassicae</name>
    <dbReference type="NCBI Taxonomy" id="2583377"/>
    <lineage>
        <taxon>Bacteria</taxon>
        <taxon>Bacillati</taxon>
        <taxon>Bacillota</taxon>
        <taxon>Bacilli</taxon>
        <taxon>Bacillales</taxon>
        <taxon>Paenibacillaceae</taxon>
        <taxon>Saccharibacillus</taxon>
    </lineage>
</organism>
<evidence type="ECO:0000313" key="4">
    <source>
        <dbReference type="Proteomes" id="UP000316968"/>
    </source>
</evidence>
<evidence type="ECO:0000313" key="3">
    <source>
        <dbReference type="EMBL" id="QDH23906.1"/>
    </source>
</evidence>
<gene>
    <name evidence="3" type="ORF">FFV09_22775</name>
</gene>
<dbReference type="Proteomes" id="UP000316968">
    <property type="component" value="Chromosome"/>
</dbReference>
<feature type="region of interest" description="Disordered" evidence="1">
    <location>
        <begin position="280"/>
        <end position="304"/>
    </location>
</feature>
<evidence type="ECO:0000259" key="2">
    <source>
        <dbReference type="SMART" id="SM00894"/>
    </source>
</evidence>
<dbReference type="InterPro" id="IPR008613">
    <property type="entry name" value="Excalibur_Ca-bd_domain"/>
</dbReference>